<dbReference type="EMBL" id="CVRI01000051">
    <property type="protein sequence ID" value="CRK99504.1"/>
    <property type="molecule type" value="Genomic_DNA"/>
</dbReference>
<dbReference type="Proteomes" id="UP000183832">
    <property type="component" value="Unassembled WGS sequence"/>
</dbReference>
<proteinExistence type="predicted"/>
<reference evidence="2 3" key="1">
    <citation type="submission" date="2015-04" db="EMBL/GenBank/DDBJ databases">
        <authorList>
            <person name="Syromyatnikov M.Y."/>
            <person name="Popov V.N."/>
        </authorList>
    </citation>
    <scope>NUCLEOTIDE SEQUENCE [LARGE SCALE GENOMIC DNA]</scope>
</reference>
<feature type="region of interest" description="Disordered" evidence="1">
    <location>
        <begin position="1"/>
        <end position="25"/>
    </location>
</feature>
<dbReference type="AlphaFoldDB" id="A0A1J1IH22"/>
<evidence type="ECO:0000313" key="2">
    <source>
        <dbReference type="EMBL" id="CRK99504.1"/>
    </source>
</evidence>
<name>A0A1J1IH22_9DIPT</name>
<sequence>MLLQSSSVLNQKNLNPVGKSETNFNSDETNKLQDFELFTIISDANVLSKFLNTLFLRKIHET</sequence>
<gene>
    <name evidence="2" type="ORF">CLUMA_CG012823</name>
</gene>
<protein>
    <submittedName>
        <fullName evidence="2">CLUMA_CG012823, isoform A</fullName>
    </submittedName>
</protein>
<keyword evidence="3" id="KW-1185">Reference proteome</keyword>
<organism evidence="2 3">
    <name type="scientific">Clunio marinus</name>
    <dbReference type="NCBI Taxonomy" id="568069"/>
    <lineage>
        <taxon>Eukaryota</taxon>
        <taxon>Metazoa</taxon>
        <taxon>Ecdysozoa</taxon>
        <taxon>Arthropoda</taxon>
        <taxon>Hexapoda</taxon>
        <taxon>Insecta</taxon>
        <taxon>Pterygota</taxon>
        <taxon>Neoptera</taxon>
        <taxon>Endopterygota</taxon>
        <taxon>Diptera</taxon>
        <taxon>Nematocera</taxon>
        <taxon>Chironomoidea</taxon>
        <taxon>Chironomidae</taxon>
        <taxon>Clunio</taxon>
    </lineage>
</organism>
<accession>A0A1J1IH22</accession>
<evidence type="ECO:0000256" key="1">
    <source>
        <dbReference type="SAM" id="MobiDB-lite"/>
    </source>
</evidence>
<evidence type="ECO:0000313" key="3">
    <source>
        <dbReference type="Proteomes" id="UP000183832"/>
    </source>
</evidence>